<sequence>MHAAGMVVRVQVQADSPLRTRHEPPECPMRPDSPAELETAEQLLRQGDAQAALRHASAVRADGTHEPGWMRLRALALAASGRAEEARALFAAYAQQRPGEADAWVNLGNACLDCTDGEGALQAFMRAGAAGAQGVPYLLGHGLALMAQGRFGDALAWLQRAQSEEPDATDVRLAHGQCLAELERYDDLAACVAAVDAAGLSFEQRTVLAWLLAHAGHEGAAQALFAELLAERPGASAPRVRLALLLERLNRVQEAEALLAVVGEVDTAMASMAALATARMARRRGEPGEAVLVLAPAADREGDPAMAAQLWFELAACHDRQQHADAAIQALARAHAHARRALRQRHPDLEQSQVLGWLRQRLHRPLPAPYPPRTGDPPDPVFLVGFPRSGTTLLEQMLGQHPALQVLDERPALERVIEAMRRAPGWRDDDLDGALARLDAGQHRALRAHYRDEVARHLPPGRRLVDKYPLYLTRAGYIQWLFPRSDWLLLLRHPCDCVLSCHFQAFGLNGGALAFDSLESTARTYAAVMGHWEEQRVLAGPRVHTLRYEDLAAAPGDALAALMAFLSLAPQPGQHAFHASVVERGQRIRTPSYAQVAEPVHVRAVGRWQRYRAHFSPGTLDLLAPFVERYGYTLD</sequence>
<protein>
    <submittedName>
        <fullName evidence="2">Tetratricopeptide repeat protein</fullName>
    </submittedName>
</protein>
<evidence type="ECO:0000313" key="2">
    <source>
        <dbReference type="EMBL" id="TKS54950.1"/>
    </source>
</evidence>
<dbReference type="Gene3D" id="3.40.50.300">
    <property type="entry name" value="P-loop containing nucleotide triphosphate hydrolases"/>
    <property type="match status" value="1"/>
</dbReference>
<dbReference type="InterPro" id="IPR026634">
    <property type="entry name" value="TPST-like"/>
</dbReference>
<name>A0A4Z1R670_9GAMM</name>
<dbReference type="InterPro" id="IPR011990">
    <property type="entry name" value="TPR-like_helical_dom_sf"/>
</dbReference>
<dbReference type="Pfam" id="PF13432">
    <property type="entry name" value="TPR_16"/>
    <property type="match status" value="2"/>
</dbReference>
<organism evidence="2 3">
    <name type="scientific">Luteimonas yindakuii</name>
    <dbReference type="NCBI Taxonomy" id="2565782"/>
    <lineage>
        <taxon>Bacteria</taxon>
        <taxon>Pseudomonadati</taxon>
        <taxon>Pseudomonadota</taxon>
        <taxon>Gammaproteobacteria</taxon>
        <taxon>Lysobacterales</taxon>
        <taxon>Lysobacteraceae</taxon>
        <taxon>Luteimonas</taxon>
    </lineage>
</organism>
<dbReference type="PANTHER" id="PTHR12788:SF10">
    <property type="entry name" value="PROTEIN-TYROSINE SULFOTRANSFERASE"/>
    <property type="match status" value="1"/>
</dbReference>
<dbReference type="Pfam" id="PF13469">
    <property type="entry name" value="Sulfotransfer_3"/>
    <property type="match status" value="1"/>
</dbReference>
<keyword evidence="1" id="KW-0808">Transferase</keyword>
<dbReference type="Proteomes" id="UP000298681">
    <property type="component" value="Unassembled WGS sequence"/>
</dbReference>
<dbReference type="InterPro" id="IPR027417">
    <property type="entry name" value="P-loop_NTPase"/>
</dbReference>
<dbReference type="EMBL" id="SPUH01000001">
    <property type="protein sequence ID" value="TKS54950.1"/>
    <property type="molecule type" value="Genomic_DNA"/>
</dbReference>
<proteinExistence type="predicted"/>
<dbReference type="AlphaFoldDB" id="A0A4Z1R670"/>
<evidence type="ECO:0000313" key="3">
    <source>
        <dbReference type="Proteomes" id="UP000298681"/>
    </source>
</evidence>
<dbReference type="Gene3D" id="1.25.40.10">
    <property type="entry name" value="Tetratricopeptide repeat domain"/>
    <property type="match status" value="3"/>
</dbReference>
<dbReference type="SUPFAM" id="SSF52540">
    <property type="entry name" value="P-loop containing nucleoside triphosphate hydrolases"/>
    <property type="match status" value="1"/>
</dbReference>
<reference evidence="2 3" key="1">
    <citation type="submission" date="2019-01" db="EMBL/GenBank/DDBJ databases">
        <authorList>
            <person name="Zhang S."/>
        </authorList>
    </citation>
    <scope>NUCLEOTIDE SEQUENCE [LARGE SCALE GENOMIC DNA]</scope>
    <source>
        <strain evidence="2 3">1626</strain>
    </source>
</reference>
<evidence type="ECO:0000256" key="1">
    <source>
        <dbReference type="ARBA" id="ARBA00022679"/>
    </source>
</evidence>
<comment type="caution">
    <text evidence="2">The sequence shown here is derived from an EMBL/GenBank/DDBJ whole genome shotgun (WGS) entry which is preliminary data.</text>
</comment>
<accession>A0A4Z1R670</accession>
<gene>
    <name evidence="2" type="ORF">E4582_09380</name>
</gene>
<dbReference type="PANTHER" id="PTHR12788">
    <property type="entry name" value="PROTEIN-TYROSINE SULFOTRANSFERASE 2"/>
    <property type="match status" value="1"/>
</dbReference>
<dbReference type="SUPFAM" id="SSF48452">
    <property type="entry name" value="TPR-like"/>
    <property type="match status" value="1"/>
</dbReference>
<keyword evidence="3" id="KW-1185">Reference proteome</keyword>
<dbReference type="GO" id="GO:0008476">
    <property type="term" value="F:protein-tyrosine sulfotransferase activity"/>
    <property type="evidence" value="ECO:0007669"/>
    <property type="project" value="InterPro"/>
</dbReference>